<comment type="caution">
    <text evidence="2">The sequence shown here is derived from an EMBL/GenBank/DDBJ whole genome shotgun (WGS) entry which is preliminary data.</text>
</comment>
<feature type="region of interest" description="Disordered" evidence="1">
    <location>
        <begin position="62"/>
        <end position="88"/>
    </location>
</feature>
<evidence type="ECO:0000313" key="2">
    <source>
        <dbReference type="EMBL" id="KAK6136014.1"/>
    </source>
</evidence>
<name>A0ABR0VLG1_REHGL</name>
<proteinExistence type="predicted"/>
<gene>
    <name evidence="2" type="ORF">DH2020_030224</name>
</gene>
<dbReference type="EMBL" id="JABTTQ020001057">
    <property type="protein sequence ID" value="KAK6136014.1"/>
    <property type="molecule type" value="Genomic_DNA"/>
</dbReference>
<accession>A0ABR0VLG1</accession>
<organism evidence="2 3">
    <name type="scientific">Rehmannia glutinosa</name>
    <name type="common">Chinese foxglove</name>
    <dbReference type="NCBI Taxonomy" id="99300"/>
    <lineage>
        <taxon>Eukaryota</taxon>
        <taxon>Viridiplantae</taxon>
        <taxon>Streptophyta</taxon>
        <taxon>Embryophyta</taxon>
        <taxon>Tracheophyta</taxon>
        <taxon>Spermatophyta</taxon>
        <taxon>Magnoliopsida</taxon>
        <taxon>eudicotyledons</taxon>
        <taxon>Gunneridae</taxon>
        <taxon>Pentapetalae</taxon>
        <taxon>asterids</taxon>
        <taxon>lamiids</taxon>
        <taxon>Lamiales</taxon>
        <taxon>Orobanchaceae</taxon>
        <taxon>Rehmannieae</taxon>
        <taxon>Rehmannia</taxon>
    </lineage>
</organism>
<dbReference type="Proteomes" id="UP001318860">
    <property type="component" value="Unassembled WGS sequence"/>
</dbReference>
<keyword evidence="3" id="KW-1185">Reference proteome</keyword>
<protein>
    <submittedName>
        <fullName evidence="2">Uncharacterized protein</fullName>
    </submittedName>
</protein>
<evidence type="ECO:0000313" key="3">
    <source>
        <dbReference type="Proteomes" id="UP001318860"/>
    </source>
</evidence>
<sequence length="192" mass="20498">MANVPPVVFPSGGNPVAPSGAQQRRFPTAPFQPPRSSNPGLPFLSFDVNSAAASTSFSAAPQFPSTIGGGGGSNRNQSPPPRGCRSLRPVSLPHGVRIVSAPSRKTTFWNYPGMGNDGVDVSLRCFQYARGQKWEFGYVQVSQLDWVLYVAHCDVVCAFTVRAARWNGDHGDNWAICDLVYTCLHGISSGAG</sequence>
<feature type="region of interest" description="Disordered" evidence="1">
    <location>
        <begin position="1"/>
        <end position="42"/>
    </location>
</feature>
<evidence type="ECO:0000256" key="1">
    <source>
        <dbReference type="SAM" id="MobiDB-lite"/>
    </source>
</evidence>
<reference evidence="2 3" key="1">
    <citation type="journal article" date="2021" name="Comput. Struct. Biotechnol. J.">
        <title>De novo genome assembly of the potent medicinal plant Rehmannia glutinosa using nanopore technology.</title>
        <authorList>
            <person name="Ma L."/>
            <person name="Dong C."/>
            <person name="Song C."/>
            <person name="Wang X."/>
            <person name="Zheng X."/>
            <person name="Niu Y."/>
            <person name="Chen S."/>
            <person name="Feng W."/>
        </authorList>
    </citation>
    <scope>NUCLEOTIDE SEQUENCE [LARGE SCALE GENOMIC DNA]</scope>
    <source>
        <strain evidence="2">DH-2019</strain>
    </source>
</reference>